<dbReference type="HOGENOM" id="CLU_1374957_0_0_1"/>
<evidence type="ECO:0000313" key="3">
    <source>
        <dbReference type="Proteomes" id="UP000030746"/>
    </source>
</evidence>
<keyword evidence="3" id="KW-1185">Reference proteome</keyword>
<organism evidence="2 3">
    <name type="scientific">Lottia gigantea</name>
    <name type="common">Giant owl limpet</name>
    <dbReference type="NCBI Taxonomy" id="225164"/>
    <lineage>
        <taxon>Eukaryota</taxon>
        <taxon>Metazoa</taxon>
        <taxon>Spiralia</taxon>
        <taxon>Lophotrochozoa</taxon>
        <taxon>Mollusca</taxon>
        <taxon>Gastropoda</taxon>
        <taxon>Patellogastropoda</taxon>
        <taxon>Lottioidea</taxon>
        <taxon>Lottiidae</taxon>
        <taxon>Lottia</taxon>
    </lineage>
</organism>
<dbReference type="AlphaFoldDB" id="V4BSM6"/>
<dbReference type="InterPro" id="IPR009030">
    <property type="entry name" value="Growth_fac_rcpt_cys_sf"/>
</dbReference>
<proteinExistence type="predicted"/>
<dbReference type="SUPFAM" id="SSF57184">
    <property type="entry name" value="Growth factor receptor domain"/>
    <property type="match status" value="2"/>
</dbReference>
<reference evidence="2 3" key="1">
    <citation type="journal article" date="2013" name="Nature">
        <title>Insights into bilaterian evolution from three spiralian genomes.</title>
        <authorList>
            <person name="Simakov O."/>
            <person name="Marletaz F."/>
            <person name="Cho S.J."/>
            <person name="Edsinger-Gonzales E."/>
            <person name="Havlak P."/>
            <person name="Hellsten U."/>
            <person name="Kuo D.H."/>
            <person name="Larsson T."/>
            <person name="Lv J."/>
            <person name="Arendt D."/>
            <person name="Savage R."/>
            <person name="Osoegawa K."/>
            <person name="de Jong P."/>
            <person name="Grimwood J."/>
            <person name="Chapman J.A."/>
            <person name="Shapiro H."/>
            <person name="Aerts A."/>
            <person name="Otillar R.P."/>
            <person name="Terry A.Y."/>
            <person name="Boore J.L."/>
            <person name="Grigoriev I.V."/>
            <person name="Lindberg D.R."/>
            <person name="Seaver E.C."/>
            <person name="Weisblat D.A."/>
            <person name="Putnam N.H."/>
            <person name="Rokhsar D.S."/>
        </authorList>
    </citation>
    <scope>NUCLEOTIDE SEQUENCE [LARGE SCALE GENOMIC DNA]</scope>
</reference>
<evidence type="ECO:0000259" key="1">
    <source>
        <dbReference type="Pfam" id="PF07699"/>
    </source>
</evidence>
<dbReference type="RefSeq" id="XP_009057229.1">
    <property type="nucleotide sequence ID" value="XM_009058981.1"/>
</dbReference>
<dbReference type="OrthoDB" id="439917at2759"/>
<dbReference type="KEGG" id="lgi:LOTGIDRAFT_73867"/>
<evidence type="ECO:0000313" key="2">
    <source>
        <dbReference type="EMBL" id="ESO91999.1"/>
    </source>
</evidence>
<accession>V4BSM6</accession>
<dbReference type="STRING" id="225164.V4BSM6"/>
<dbReference type="CTD" id="20252109"/>
<feature type="non-terminal residue" evidence="2">
    <location>
        <position position="1"/>
    </location>
</feature>
<dbReference type="OMA" id="PSACIEC"/>
<dbReference type="PANTHER" id="PTHR47236:SF4">
    <property type="entry name" value="GENE 9195-RELATED"/>
    <property type="match status" value="1"/>
</dbReference>
<protein>
    <recommendedName>
        <fullName evidence="1">Tyrosine-protein kinase ephrin type A/B receptor-like domain-containing protein</fullName>
    </recommendedName>
</protein>
<dbReference type="GeneID" id="20252109"/>
<gene>
    <name evidence="2" type="ORF">LOTGIDRAFT_73867</name>
</gene>
<dbReference type="EMBL" id="KB202163">
    <property type="protein sequence ID" value="ESO91999.1"/>
    <property type="molecule type" value="Genomic_DNA"/>
</dbReference>
<sequence>VLGNCSAGYYCPQGESTPNQNLCTVGHYCPEHTNSPILCPSGWYQDETGQSDCKICPGGYYCDNSNGVVVINETITCPSGYYCPPGIDQYPCPLGTFNNNTGLNTSQDCSPCLGGFYCGEVGKDSPTGPCDAGYFCKRFAMMPTPNQTVDADICPQGSYCPQQTASPVPCPPGTYGSSSRLTAENECTVCLGGWYCQTHGLTTPTAECDAGFYCPGG</sequence>
<feature type="non-terminal residue" evidence="2">
    <location>
        <position position="217"/>
    </location>
</feature>
<dbReference type="InterPro" id="IPR011641">
    <property type="entry name" value="Tyr-kin_ephrin_A/B_rcpt-like"/>
</dbReference>
<feature type="domain" description="Tyrosine-protein kinase ephrin type A/B receptor-like" evidence="1">
    <location>
        <begin position="26"/>
        <end position="62"/>
    </location>
</feature>
<dbReference type="Proteomes" id="UP000030746">
    <property type="component" value="Unassembled WGS sequence"/>
</dbReference>
<dbReference type="Pfam" id="PF07699">
    <property type="entry name" value="Ephrin_rec_like"/>
    <property type="match status" value="1"/>
</dbReference>
<name>V4BSM6_LOTGI</name>
<dbReference type="Gene3D" id="2.10.50.10">
    <property type="entry name" value="Tumor Necrosis Factor Receptor, subunit A, domain 2"/>
    <property type="match status" value="3"/>
</dbReference>
<dbReference type="SMART" id="SM01411">
    <property type="entry name" value="Ephrin_rec_like"/>
    <property type="match status" value="3"/>
</dbReference>
<dbReference type="PANTHER" id="PTHR47236">
    <property type="entry name" value="GENE, 32742-RELATED-RELATED"/>
    <property type="match status" value="1"/>
</dbReference>